<protein>
    <submittedName>
        <fullName evidence="3">DUF4382 domain-containing protein</fullName>
    </submittedName>
</protein>
<sequence length="372" mass="40173">MRIINKLKSAILFLIIISLFGCNKSESENSNNTSLLAPTITIKLVDESGDFEEVNVEVVDVMIKMDDNSDDENGWISLNSNQKIINLLDLTGGVHEVLVDKFPIPTGTLKQIRLVLGDNNTIVIKNDLDVGDTHDLKTPSAQQSGLKLKVDTLIEEGFTYDFVIDFDVDKSVIIAGKSGNINLRPVMRVTTEVSSGIIEGSVSPSDEPAKVSVIDTKGTPETEDDEVISAYTNYTGHFALWGVPTGTYEVVVTPVDSNSKYKVTTIPDIEVVNGEITVIEPAIELALKVGAITGKILNENVVVTVSIIVDGVEEKADTNQEGVFLLENVPIGVYKITLTPADGSGLAVTELNNEEVKEDETNDLGDITLPDA</sequence>
<evidence type="ECO:0000313" key="3">
    <source>
        <dbReference type="EMBL" id="MEF3834092.1"/>
    </source>
</evidence>
<feature type="chain" id="PRO_5046827342" evidence="1">
    <location>
        <begin position="25"/>
        <end position="372"/>
    </location>
</feature>
<feature type="signal peptide" evidence="1">
    <location>
        <begin position="1"/>
        <end position="24"/>
    </location>
</feature>
<keyword evidence="1" id="KW-0732">Signal</keyword>
<accession>A0ABU7XTN9</accession>
<dbReference type="RefSeq" id="WP_303306425.1">
    <property type="nucleotide sequence ID" value="NZ_JAODOP010000004.1"/>
</dbReference>
<evidence type="ECO:0000259" key="2">
    <source>
        <dbReference type="Pfam" id="PF14321"/>
    </source>
</evidence>
<feature type="domain" description="DUF4382" evidence="2">
    <location>
        <begin position="39"/>
        <end position="185"/>
    </location>
</feature>
<dbReference type="SUPFAM" id="SSF49452">
    <property type="entry name" value="Starch-binding domain-like"/>
    <property type="match status" value="2"/>
</dbReference>
<keyword evidence="4" id="KW-1185">Reference proteome</keyword>
<dbReference type="PROSITE" id="PS51257">
    <property type="entry name" value="PROKAR_LIPOPROTEIN"/>
    <property type="match status" value="1"/>
</dbReference>
<organism evidence="3 4">
    <name type="scientific">Flavivirga spongiicola</name>
    <dbReference type="NCBI Taxonomy" id="421621"/>
    <lineage>
        <taxon>Bacteria</taxon>
        <taxon>Pseudomonadati</taxon>
        <taxon>Bacteroidota</taxon>
        <taxon>Flavobacteriia</taxon>
        <taxon>Flavobacteriales</taxon>
        <taxon>Flavobacteriaceae</taxon>
        <taxon>Flavivirga</taxon>
    </lineage>
</organism>
<dbReference type="InterPro" id="IPR013784">
    <property type="entry name" value="Carb-bd-like_fold"/>
</dbReference>
<reference evidence="3 4" key="1">
    <citation type="submission" date="2022-09" db="EMBL/GenBank/DDBJ databases">
        <title>Genome sequencing of Flavivirga sp. MEBiC05379.</title>
        <authorList>
            <person name="Oh H.-M."/>
            <person name="Kwon K.K."/>
            <person name="Park M.J."/>
            <person name="Yang S.-H."/>
        </authorList>
    </citation>
    <scope>NUCLEOTIDE SEQUENCE [LARGE SCALE GENOMIC DNA]</scope>
    <source>
        <strain evidence="3 4">MEBiC05379</strain>
    </source>
</reference>
<gene>
    <name evidence="3" type="ORF">N1F79_13215</name>
</gene>
<comment type="caution">
    <text evidence="3">The sequence shown here is derived from an EMBL/GenBank/DDBJ whole genome shotgun (WGS) entry which is preliminary data.</text>
</comment>
<dbReference type="Pfam" id="PF14321">
    <property type="entry name" value="DUF4382"/>
    <property type="match status" value="1"/>
</dbReference>
<evidence type="ECO:0000313" key="4">
    <source>
        <dbReference type="Proteomes" id="UP001337305"/>
    </source>
</evidence>
<dbReference type="Proteomes" id="UP001337305">
    <property type="component" value="Unassembled WGS sequence"/>
</dbReference>
<proteinExistence type="predicted"/>
<dbReference type="EMBL" id="JAODOP010000004">
    <property type="protein sequence ID" value="MEF3834092.1"/>
    <property type="molecule type" value="Genomic_DNA"/>
</dbReference>
<dbReference type="InterPro" id="IPR025491">
    <property type="entry name" value="DUF4382"/>
</dbReference>
<evidence type="ECO:0000256" key="1">
    <source>
        <dbReference type="SAM" id="SignalP"/>
    </source>
</evidence>
<name>A0ABU7XTN9_9FLAO</name>